<keyword evidence="6" id="KW-1185">Reference proteome</keyword>
<name>A0ABR6WLF2_9FIRM</name>
<evidence type="ECO:0000313" key="6">
    <source>
        <dbReference type="Proteomes" id="UP000653358"/>
    </source>
</evidence>
<evidence type="ECO:0000256" key="2">
    <source>
        <dbReference type="ARBA" id="ARBA00023125"/>
    </source>
</evidence>
<dbReference type="InterPro" id="IPR036388">
    <property type="entry name" value="WH-like_DNA-bd_sf"/>
</dbReference>
<dbReference type="SUPFAM" id="SSF46785">
    <property type="entry name" value="Winged helix' DNA-binding domain"/>
    <property type="match status" value="1"/>
</dbReference>
<dbReference type="PANTHER" id="PTHR42756">
    <property type="entry name" value="TRANSCRIPTIONAL REGULATOR, MARR"/>
    <property type="match status" value="1"/>
</dbReference>
<dbReference type="SMART" id="SM00347">
    <property type="entry name" value="HTH_MARR"/>
    <property type="match status" value="1"/>
</dbReference>
<reference evidence="5 6" key="1">
    <citation type="journal article" date="2020" name="mSystems">
        <title>Defining Genomic and Predicted Metabolic Features of the Acetobacterium Genus.</title>
        <authorList>
            <person name="Ross D.E."/>
            <person name="Marshall C.W."/>
            <person name="Gulliver D."/>
            <person name="May H.D."/>
            <person name="Norman R.S."/>
        </authorList>
    </citation>
    <scope>NUCLEOTIDE SEQUENCE [LARGE SCALE GENOMIC DNA]</scope>
    <source>
        <strain evidence="5 6">DSM 9173</strain>
    </source>
</reference>
<dbReference type="InterPro" id="IPR036390">
    <property type="entry name" value="WH_DNA-bd_sf"/>
</dbReference>
<feature type="domain" description="HTH marR-type" evidence="4">
    <location>
        <begin position="1"/>
        <end position="136"/>
    </location>
</feature>
<keyword evidence="1" id="KW-0805">Transcription regulation</keyword>
<evidence type="ECO:0000259" key="4">
    <source>
        <dbReference type="PROSITE" id="PS50995"/>
    </source>
</evidence>
<dbReference type="RefSeq" id="WP_148605106.1">
    <property type="nucleotide sequence ID" value="NZ_RXYB01000018.1"/>
</dbReference>
<dbReference type="GO" id="GO:0003677">
    <property type="term" value="F:DNA binding"/>
    <property type="evidence" value="ECO:0007669"/>
    <property type="project" value="UniProtKB-KW"/>
</dbReference>
<dbReference type="Pfam" id="PF13463">
    <property type="entry name" value="HTH_27"/>
    <property type="match status" value="1"/>
</dbReference>
<evidence type="ECO:0000256" key="3">
    <source>
        <dbReference type="ARBA" id="ARBA00023163"/>
    </source>
</evidence>
<keyword evidence="3" id="KW-0804">Transcription</keyword>
<dbReference type="Proteomes" id="UP000653358">
    <property type="component" value="Unassembled WGS sequence"/>
</dbReference>
<dbReference type="InterPro" id="IPR000835">
    <property type="entry name" value="HTH_MarR-typ"/>
</dbReference>
<dbReference type="Gene3D" id="1.10.10.10">
    <property type="entry name" value="Winged helix-like DNA-binding domain superfamily/Winged helix DNA-binding domain"/>
    <property type="match status" value="1"/>
</dbReference>
<sequence length="142" mass="16563">MTNDFETLISGQQFKKIYEKKYNRITEKYGLHKIEIEILLFLESTNYDKARDIAEIRFFSKAHISKATENLIRRGYLSGTDDEGDRRIVHLELTDESRPILSEIKKLRTNLSETLFSGVTAEEKKTMLIVAKKIVHNINNEL</sequence>
<proteinExistence type="predicted"/>
<evidence type="ECO:0000256" key="1">
    <source>
        <dbReference type="ARBA" id="ARBA00023015"/>
    </source>
</evidence>
<dbReference type="EMBL" id="WJBB01000010">
    <property type="protein sequence ID" value="MBC3797333.1"/>
    <property type="molecule type" value="Genomic_DNA"/>
</dbReference>
<comment type="caution">
    <text evidence="5">The sequence shown here is derived from an EMBL/GenBank/DDBJ whole genome shotgun (WGS) entry which is preliminary data.</text>
</comment>
<dbReference type="PANTHER" id="PTHR42756:SF1">
    <property type="entry name" value="TRANSCRIPTIONAL REPRESSOR OF EMRAB OPERON"/>
    <property type="match status" value="1"/>
</dbReference>
<organism evidence="5 6">
    <name type="scientific">Acetobacterium tundrae</name>
    <dbReference type="NCBI Taxonomy" id="132932"/>
    <lineage>
        <taxon>Bacteria</taxon>
        <taxon>Bacillati</taxon>
        <taxon>Bacillota</taxon>
        <taxon>Clostridia</taxon>
        <taxon>Eubacteriales</taxon>
        <taxon>Eubacteriaceae</taxon>
        <taxon>Acetobacterium</taxon>
    </lineage>
</organism>
<evidence type="ECO:0000313" key="5">
    <source>
        <dbReference type="EMBL" id="MBC3797333.1"/>
    </source>
</evidence>
<keyword evidence="2 5" id="KW-0238">DNA-binding</keyword>
<dbReference type="PROSITE" id="PS50995">
    <property type="entry name" value="HTH_MARR_2"/>
    <property type="match status" value="1"/>
</dbReference>
<dbReference type="PRINTS" id="PR00598">
    <property type="entry name" value="HTHMARR"/>
</dbReference>
<protein>
    <submittedName>
        <fullName evidence="5">Winged helix DNA-binding protein</fullName>
    </submittedName>
</protein>
<accession>A0ABR6WLF2</accession>
<gene>
    <name evidence="5" type="ORF">GH807_09755</name>
</gene>